<dbReference type="OrthoDB" id="5419542at2759"/>
<gene>
    <name evidence="4" type="ORF">P167DRAFT_601514</name>
</gene>
<name>A0A3N4LAP2_9PEZI</name>
<feature type="compositionally biased region" description="Polar residues" evidence="2">
    <location>
        <begin position="254"/>
        <end position="270"/>
    </location>
</feature>
<evidence type="ECO:0000256" key="1">
    <source>
        <dbReference type="SAM" id="Coils"/>
    </source>
</evidence>
<keyword evidence="3" id="KW-0812">Transmembrane</keyword>
<keyword evidence="3" id="KW-1133">Transmembrane helix</keyword>
<dbReference type="EMBL" id="ML119105">
    <property type="protein sequence ID" value="RPB17711.1"/>
    <property type="molecule type" value="Genomic_DNA"/>
</dbReference>
<evidence type="ECO:0000313" key="5">
    <source>
        <dbReference type="Proteomes" id="UP000277580"/>
    </source>
</evidence>
<dbReference type="STRING" id="1392247.A0A3N4LAP2"/>
<dbReference type="Proteomes" id="UP000277580">
    <property type="component" value="Unassembled WGS sequence"/>
</dbReference>
<feature type="region of interest" description="Disordered" evidence="2">
    <location>
        <begin position="248"/>
        <end position="282"/>
    </location>
</feature>
<dbReference type="InParanoid" id="A0A3N4LAP2"/>
<organism evidence="4 5">
    <name type="scientific">Morchella conica CCBAS932</name>
    <dbReference type="NCBI Taxonomy" id="1392247"/>
    <lineage>
        <taxon>Eukaryota</taxon>
        <taxon>Fungi</taxon>
        <taxon>Dikarya</taxon>
        <taxon>Ascomycota</taxon>
        <taxon>Pezizomycotina</taxon>
        <taxon>Pezizomycetes</taxon>
        <taxon>Pezizales</taxon>
        <taxon>Morchellaceae</taxon>
        <taxon>Morchella</taxon>
    </lineage>
</organism>
<feature type="compositionally biased region" description="Low complexity" evidence="2">
    <location>
        <begin position="82"/>
        <end position="92"/>
    </location>
</feature>
<dbReference type="AlphaFoldDB" id="A0A3N4LAP2"/>
<sequence length="282" mass="32632">MGDFKIKPPAPLIRSNTHAGTLNFKRHHHRNHDERVRVAAELEMEDHRDTSSQPMSWKDSLQADMAEKQERERDRERDRGPSLQLQSEQQLEVSTAVRDLQETSKRQMQRLETTYSAVSRKLQEIRSMGEQLKHLGSAAEDVLREFDNGDIGCRKEFAAQIKGIERFQEELVSIQKLQERLGAEKMKVQAYRKRLENVQSKIDKQQEMELVWKQRASRRIRLLWGFISILVILWLLATAGNEVELPRAHEASKEPTTIQRVHGGQSSTSEAKFLSEGASREL</sequence>
<keyword evidence="3" id="KW-0472">Membrane</keyword>
<feature type="coiled-coil region" evidence="1">
    <location>
        <begin position="164"/>
        <end position="208"/>
    </location>
</feature>
<evidence type="ECO:0000256" key="2">
    <source>
        <dbReference type="SAM" id="MobiDB-lite"/>
    </source>
</evidence>
<proteinExistence type="predicted"/>
<feature type="compositionally biased region" description="Basic and acidic residues" evidence="2">
    <location>
        <begin position="65"/>
        <end position="80"/>
    </location>
</feature>
<feature type="region of interest" description="Disordered" evidence="2">
    <location>
        <begin position="44"/>
        <end position="94"/>
    </location>
</feature>
<evidence type="ECO:0000313" key="4">
    <source>
        <dbReference type="EMBL" id="RPB17711.1"/>
    </source>
</evidence>
<protein>
    <submittedName>
        <fullName evidence="4">Uncharacterized protein</fullName>
    </submittedName>
</protein>
<keyword evidence="1" id="KW-0175">Coiled coil</keyword>
<keyword evidence="5" id="KW-1185">Reference proteome</keyword>
<accession>A0A3N4LAP2</accession>
<evidence type="ECO:0000256" key="3">
    <source>
        <dbReference type="SAM" id="Phobius"/>
    </source>
</evidence>
<reference evidence="4 5" key="1">
    <citation type="journal article" date="2018" name="Nat. Ecol. Evol.">
        <title>Pezizomycetes genomes reveal the molecular basis of ectomycorrhizal truffle lifestyle.</title>
        <authorList>
            <person name="Murat C."/>
            <person name="Payen T."/>
            <person name="Noel B."/>
            <person name="Kuo A."/>
            <person name="Morin E."/>
            <person name="Chen J."/>
            <person name="Kohler A."/>
            <person name="Krizsan K."/>
            <person name="Balestrini R."/>
            <person name="Da Silva C."/>
            <person name="Montanini B."/>
            <person name="Hainaut M."/>
            <person name="Levati E."/>
            <person name="Barry K.W."/>
            <person name="Belfiori B."/>
            <person name="Cichocki N."/>
            <person name="Clum A."/>
            <person name="Dockter R.B."/>
            <person name="Fauchery L."/>
            <person name="Guy J."/>
            <person name="Iotti M."/>
            <person name="Le Tacon F."/>
            <person name="Lindquist E.A."/>
            <person name="Lipzen A."/>
            <person name="Malagnac F."/>
            <person name="Mello A."/>
            <person name="Molinier V."/>
            <person name="Miyauchi S."/>
            <person name="Poulain J."/>
            <person name="Riccioni C."/>
            <person name="Rubini A."/>
            <person name="Sitrit Y."/>
            <person name="Splivallo R."/>
            <person name="Traeger S."/>
            <person name="Wang M."/>
            <person name="Zifcakova L."/>
            <person name="Wipf D."/>
            <person name="Zambonelli A."/>
            <person name="Paolocci F."/>
            <person name="Nowrousian M."/>
            <person name="Ottonello S."/>
            <person name="Baldrian P."/>
            <person name="Spatafora J.W."/>
            <person name="Henrissat B."/>
            <person name="Nagy L.G."/>
            <person name="Aury J.M."/>
            <person name="Wincker P."/>
            <person name="Grigoriev I.V."/>
            <person name="Bonfante P."/>
            <person name="Martin F.M."/>
        </authorList>
    </citation>
    <scope>NUCLEOTIDE SEQUENCE [LARGE SCALE GENOMIC DNA]</scope>
    <source>
        <strain evidence="4 5">CCBAS932</strain>
    </source>
</reference>
<feature type="transmembrane region" description="Helical" evidence="3">
    <location>
        <begin position="222"/>
        <end position="240"/>
    </location>
</feature>